<protein>
    <submittedName>
        <fullName evidence="1">Uncharacterized protein</fullName>
    </submittedName>
</protein>
<evidence type="ECO:0000313" key="1">
    <source>
        <dbReference type="EMBL" id="ERK47082.1"/>
    </source>
</evidence>
<sequence length="53" mass="6193">MKNDYDTDLDVMFCWGYGFINDPVCSMESDGKKEPERTGQKQLIFKKKNNLTL</sequence>
<proteinExistence type="predicted"/>
<dbReference type="Proteomes" id="UP000016608">
    <property type="component" value="Unassembled WGS sequence"/>
</dbReference>
<comment type="caution">
    <text evidence="1">The sequence shown here is derived from an EMBL/GenBank/DDBJ whole genome shotgun (WGS) entry which is preliminary data.</text>
</comment>
<dbReference type="AlphaFoldDB" id="U2R8R7"/>
<name>U2R8R7_EUBRA</name>
<dbReference type="HOGENOM" id="CLU_3061674_0_0_9"/>
<organism evidence="1 2">
    <name type="scientific">Eubacterium ramulus ATCC 29099</name>
    <dbReference type="NCBI Taxonomy" id="1256908"/>
    <lineage>
        <taxon>Bacteria</taxon>
        <taxon>Bacillati</taxon>
        <taxon>Bacillota</taxon>
        <taxon>Clostridia</taxon>
        <taxon>Eubacteriales</taxon>
        <taxon>Eubacteriaceae</taxon>
        <taxon>Eubacterium</taxon>
    </lineage>
</organism>
<evidence type="ECO:0000313" key="2">
    <source>
        <dbReference type="Proteomes" id="UP000016608"/>
    </source>
</evidence>
<accession>U2R8R7</accession>
<gene>
    <name evidence="1" type="ORF">HMPREF0373_01441</name>
</gene>
<dbReference type="EMBL" id="AWVJ01000091">
    <property type="protein sequence ID" value="ERK47082.1"/>
    <property type="molecule type" value="Genomic_DNA"/>
</dbReference>
<reference evidence="1 2" key="1">
    <citation type="submission" date="2013-06" db="EMBL/GenBank/DDBJ databases">
        <authorList>
            <person name="Weinstock G."/>
            <person name="Sodergren E."/>
            <person name="Lobos E.A."/>
            <person name="Fulton L."/>
            <person name="Fulton R."/>
            <person name="Courtney L."/>
            <person name="Fronick C."/>
            <person name="O'Laughlin M."/>
            <person name="Godfrey J."/>
            <person name="Wilson R.M."/>
            <person name="Miner T."/>
            <person name="Farmer C."/>
            <person name="Delehaunty K."/>
            <person name="Cordes M."/>
            <person name="Minx P."/>
            <person name="Tomlinson C."/>
            <person name="Chen J."/>
            <person name="Wollam A."/>
            <person name="Pepin K.H."/>
            <person name="Bhonagiri V."/>
            <person name="Zhang X."/>
            <person name="Warren W."/>
            <person name="Mitreva M."/>
            <person name="Mardis E.R."/>
            <person name="Wilson R.K."/>
        </authorList>
    </citation>
    <scope>NUCLEOTIDE SEQUENCE [LARGE SCALE GENOMIC DNA]</scope>
    <source>
        <strain evidence="1 2">ATCC 29099</strain>
    </source>
</reference>
<keyword evidence="2" id="KW-1185">Reference proteome</keyword>